<comment type="caution">
    <text evidence="1">The sequence shown here is derived from an EMBL/GenBank/DDBJ whole genome shotgun (WGS) entry which is preliminary data.</text>
</comment>
<evidence type="ECO:0000313" key="2">
    <source>
        <dbReference type="Proteomes" id="UP000187283"/>
    </source>
</evidence>
<evidence type="ECO:0000313" key="1">
    <source>
        <dbReference type="EMBL" id="OMJ21918.1"/>
    </source>
</evidence>
<accession>A0A1R1Y4U5</accession>
<dbReference type="STRING" id="133412.A0A1R1Y4U5"/>
<reference evidence="1 2" key="1">
    <citation type="submission" date="2017-01" db="EMBL/GenBank/DDBJ databases">
        <authorList>
            <person name="Mah S.A."/>
            <person name="Swanson W.J."/>
            <person name="Moy G.W."/>
            <person name="Vacquier V.D."/>
        </authorList>
    </citation>
    <scope>NUCLEOTIDE SEQUENCE [LARGE SCALE GENOMIC DNA]</scope>
    <source>
        <strain evidence="1 2">GSMNP</strain>
    </source>
</reference>
<dbReference type="AlphaFoldDB" id="A0A1R1Y4U5"/>
<dbReference type="Proteomes" id="UP000187283">
    <property type="component" value="Unassembled WGS sequence"/>
</dbReference>
<organism evidence="1 2">
    <name type="scientific">Smittium culicis</name>
    <dbReference type="NCBI Taxonomy" id="133412"/>
    <lineage>
        <taxon>Eukaryota</taxon>
        <taxon>Fungi</taxon>
        <taxon>Fungi incertae sedis</taxon>
        <taxon>Zoopagomycota</taxon>
        <taxon>Kickxellomycotina</taxon>
        <taxon>Harpellomycetes</taxon>
        <taxon>Harpellales</taxon>
        <taxon>Legeriomycetaceae</taxon>
        <taxon>Smittium</taxon>
    </lineage>
</organism>
<name>A0A1R1Y4U5_9FUNG</name>
<proteinExistence type="predicted"/>
<keyword evidence="2" id="KW-1185">Reference proteome</keyword>
<protein>
    <submittedName>
        <fullName evidence="1">Uncharacterized protein</fullName>
    </submittedName>
</protein>
<sequence length="530" mass="60883">MSLNKKYRSGKIPKNSDFLDNVYVLWENPPLVYNLNNEPRFFFHQNKDNSVTITKRYGSPKTLNSNSPYSQWFETRTFNLIPEDYSAFKNIFFGSLKKTPFKIPLGNSAFLPEILALETLIFINCPLISHPHDGNTASLFLKYLKKSPLFDEYSYSTTTTTHSEIESKLNMYNSDFINYSSDSFKNKLRSNLSTLNLNKLINFTTPNLKACKINELFIDQRFSNQPTNEELLFFSNLERDFKPPEMFTNPKKYPVLIHRSQSVPRLADLAASVVIRCILFSKINKLRICSCNDNFSKCECISSKQPSPDEMIQSLLGLSHNSNSKDIFPITVKKSIFNKITMKRSKSLPNLKIASVNLSSKDEALNGFGIDDINKIEMNDLFPNFPEISDKASIHMGTVWNQIFENFINSDTVESSKRLLPTTTYETQSTIHPNKTSRFLFNTIELPCIEFPRSNLSDCLLLSQPAANKWPLWLVDLAKLNLDTIFCYVCGSVCPMFNMDFFASFNSGPFFHFTFCSNMCQHHALVKLFR</sequence>
<dbReference type="OrthoDB" id="1394818at2759"/>
<gene>
    <name evidence="1" type="ORF">AYI70_g3182</name>
</gene>
<dbReference type="EMBL" id="LSSN01000891">
    <property type="protein sequence ID" value="OMJ21918.1"/>
    <property type="molecule type" value="Genomic_DNA"/>
</dbReference>